<evidence type="ECO:0000313" key="3">
    <source>
        <dbReference type="Proteomes" id="UP001283361"/>
    </source>
</evidence>
<feature type="compositionally biased region" description="Low complexity" evidence="1">
    <location>
        <begin position="47"/>
        <end position="61"/>
    </location>
</feature>
<gene>
    <name evidence="2" type="ORF">RRG08_022651</name>
</gene>
<feature type="region of interest" description="Disordered" evidence="1">
    <location>
        <begin position="1"/>
        <end position="101"/>
    </location>
</feature>
<dbReference type="Proteomes" id="UP001283361">
    <property type="component" value="Unassembled WGS sequence"/>
</dbReference>
<accession>A0AAE1D8I7</accession>
<dbReference type="EMBL" id="JAWDGP010004927">
    <property type="protein sequence ID" value="KAK3761251.1"/>
    <property type="molecule type" value="Genomic_DNA"/>
</dbReference>
<organism evidence="2 3">
    <name type="scientific">Elysia crispata</name>
    <name type="common">lettuce slug</name>
    <dbReference type="NCBI Taxonomy" id="231223"/>
    <lineage>
        <taxon>Eukaryota</taxon>
        <taxon>Metazoa</taxon>
        <taxon>Spiralia</taxon>
        <taxon>Lophotrochozoa</taxon>
        <taxon>Mollusca</taxon>
        <taxon>Gastropoda</taxon>
        <taxon>Heterobranchia</taxon>
        <taxon>Euthyneura</taxon>
        <taxon>Panpulmonata</taxon>
        <taxon>Sacoglossa</taxon>
        <taxon>Placobranchoidea</taxon>
        <taxon>Plakobranchidae</taxon>
        <taxon>Elysia</taxon>
    </lineage>
</organism>
<evidence type="ECO:0000313" key="2">
    <source>
        <dbReference type="EMBL" id="KAK3761251.1"/>
    </source>
</evidence>
<proteinExistence type="predicted"/>
<name>A0AAE1D8I7_9GAST</name>
<dbReference type="AlphaFoldDB" id="A0AAE1D8I7"/>
<protein>
    <submittedName>
        <fullName evidence="2">Uncharacterized protein</fullName>
    </submittedName>
</protein>
<reference evidence="2" key="1">
    <citation type="journal article" date="2023" name="G3 (Bethesda)">
        <title>A reference genome for the long-term kleptoplast-retaining sea slug Elysia crispata morphotype clarki.</title>
        <authorList>
            <person name="Eastman K.E."/>
            <person name="Pendleton A.L."/>
            <person name="Shaikh M.A."/>
            <person name="Suttiyut T."/>
            <person name="Ogas R."/>
            <person name="Tomko P."/>
            <person name="Gavelis G."/>
            <person name="Widhalm J.R."/>
            <person name="Wisecaver J.H."/>
        </authorList>
    </citation>
    <scope>NUCLEOTIDE SEQUENCE</scope>
    <source>
        <strain evidence="2">ECLA1</strain>
    </source>
</reference>
<keyword evidence="3" id="KW-1185">Reference proteome</keyword>
<comment type="caution">
    <text evidence="2">The sequence shown here is derived from an EMBL/GenBank/DDBJ whole genome shotgun (WGS) entry which is preliminary data.</text>
</comment>
<sequence length="101" mass="10404">MVTLRSRGLGGQEGSVSCTVHHATDSSHHLSPYRTGLGDSPHTALYLPGSSLSPPAPQSQATEASPGHTAAASQQRIPGRTEKPASRSLALLPRGAREAAD</sequence>
<evidence type="ECO:0000256" key="1">
    <source>
        <dbReference type="SAM" id="MobiDB-lite"/>
    </source>
</evidence>